<dbReference type="AlphaFoldDB" id="X0X677"/>
<accession>X0X677</accession>
<gene>
    <name evidence="1" type="ORF">S01H1_61196</name>
</gene>
<organism evidence="1">
    <name type="scientific">marine sediment metagenome</name>
    <dbReference type="NCBI Taxonomy" id="412755"/>
    <lineage>
        <taxon>unclassified sequences</taxon>
        <taxon>metagenomes</taxon>
        <taxon>ecological metagenomes</taxon>
    </lineage>
</organism>
<sequence>NRQQQRQHLQGAQWEGFTQSQYQLQYQAQYYNHRHGQRQT</sequence>
<evidence type="ECO:0000313" key="1">
    <source>
        <dbReference type="EMBL" id="GAG32168.1"/>
    </source>
</evidence>
<feature type="non-terminal residue" evidence="1">
    <location>
        <position position="1"/>
    </location>
</feature>
<proteinExistence type="predicted"/>
<protein>
    <submittedName>
        <fullName evidence="1">Uncharacterized protein</fullName>
    </submittedName>
</protein>
<reference evidence="1" key="1">
    <citation type="journal article" date="2014" name="Front. Microbiol.">
        <title>High frequency of phylogenetically diverse reductive dehalogenase-homologous genes in deep subseafloor sedimentary metagenomes.</title>
        <authorList>
            <person name="Kawai M."/>
            <person name="Futagami T."/>
            <person name="Toyoda A."/>
            <person name="Takaki Y."/>
            <person name="Nishi S."/>
            <person name="Hori S."/>
            <person name="Arai W."/>
            <person name="Tsubouchi T."/>
            <person name="Morono Y."/>
            <person name="Uchiyama I."/>
            <person name="Ito T."/>
            <person name="Fujiyama A."/>
            <person name="Inagaki F."/>
            <person name="Takami H."/>
        </authorList>
    </citation>
    <scope>NUCLEOTIDE SEQUENCE</scope>
    <source>
        <strain evidence="1">Expedition CK06-06</strain>
    </source>
</reference>
<name>X0X677_9ZZZZ</name>
<comment type="caution">
    <text evidence="1">The sequence shown here is derived from an EMBL/GenBank/DDBJ whole genome shotgun (WGS) entry which is preliminary data.</text>
</comment>
<dbReference type="EMBL" id="BARS01040114">
    <property type="protein sequence ID" value="GAG32168.1"/>
    <property type="molecule type" value="Genomic_DNA"/>
</dbReference>